<dbReference type="CDD" id="cd13558">
    <property type="entry name" value="PBP2_SsuA_like_2"/>
    <property type="match status" value="1"/>
</dbReference>
<feature type="signal peptide" evidence="7">
    <location>
        <begin position="1"/>
        <end position="27"/>
    </location>
</feature>
<dbReference type="AlphaFoldDB" id="N6YD52"/>
<dbReference type="SUPFAM" id="SSF53850">
    <property type="entry name" value="Periplasmic binding protein-like II"/>
    <property type="match status" value="1"/>
</dbReference>
<dbReference type="RefSeq" id="WP_004335450.1">
    <property type="nucleotide sequence ID" value="NZ_AMXE01000014.1"/>
</dbReference>
<dbReference type="Gene3D" id="3.40.190.10">
    <property type="entry name" value="Periplasmic binding protein-like II"/>
    <property type="match status" value="2"/>
</dbReference>
<comment type="function">
    <text evidence="5">Part of a binding-protein-dependent transport system for aliphatic sulfonates. Putative binding protein.</text>
</comment>
<dbReference type="GO" id="GO:0042597">
    <property type="term" value="C:periplasmic space"/>
    <property type="evidence" value="ECO:0007669"/>
    <property type="project" value="UniProtKB-SubCell"/>
</dbReference>
<evidence type="ECO:0000313" key="9">
    <source>
        <dbReference type="EMBL" id="ENO89440.1"/>
    </source>
</evidence>
<dbReference type="InterPro" id="IPR010067">
    <property type="entry name" value="ABC_SsuA_sub-bd"/>
</dbReference>
<evidence type="ECO:0000256" key="1">
    <source>
        <dbReference type="ARBA" id="ARBA00004418"/>
    </source>
</evidence>
<feature type="chain" id="PRO_5004128337" description="Putative aliphatic sulfonates-binding protein" evidence="7">
    <location>
        <begin position="28"/>
        <end position="318"/>
    </location>
</feature>
<dbReference type="FunFam" id="3.40.190.10:FF:000050">
    <property type="entry name" value="Sulfonate ABC transporter substrate-binding protein"/>
    <property type="match status" value="1"/>
</dbReference>
<dbReference type="Proteomes" id="UP000013232">
    <property type="component" value="Unassembled WGS sequence"/>
</dbReference>
<proteinExistence type="inferred from homology"/>
<dbReference type="NCBIfam" id="TIGR01728">
    <property type="entry name" value="SsuA_fam"/>
    <property type="match status" value="1"/>
</dbReference>
<keyword evidence="3" id="KW-0813">Transport</keyword>
<evidence type="ECO:0000256" key="3">
    <source>
        <dbReference type="ARBA" id="ARBA00022448"/>
    </source>
</evidence>
<feature type="domain" description="Solute-binding protein family 3/N-terminal" evidence="8">
    <location>
        <begin position="33"/>
        <end position="250"/>
    </location>
</feature>
<dbReference type="GO" id="GO:0016020">
    <property type="term" value="C:membrane"/>
    <property type="evidence" value="ECO:0007669"/>
    <property type="project" value="InterPro"/>
</dbReference>
<evidence type="ECO:0000256" key="4">
    <source>
        <dbReference type="ARBA" id="ARBA00022729"/>
    </source>
</evidence>
<dbReference type="InterPro" id="IPR001638">
    <property type="entry name" value="Solute-binding_3/MltF_N"/>
</dbReference>
<dbReference type="eggNOG" id="COG0715">
    <property type="taxonomic scope" value="Bacteria"/>
</dbReference>
<dbReference type="InterPro" id="IPR015168">
    <property type="entry name" value="SsuA/THI5"/>
</dbReference>
<accession>N6YD52</accession>
<reference evidence="9 10" key="1">
    <citation type="submission" date="2012-09" db="EMBL/GenBank/DDBJ databases">
        <title>Draft Genome Sequences of 6 Strains from Genus Thauera.</title>
        <authorList>
            <person name="Liu B."/>
            <person name="Shapleigh J.P."/>
            <person name="Frostegard A.H."/>
        </authorList>
    </citation>
    <scope>NUCLEOTIDE SEQUENCE [LARGE SCALE GENOMIC DNA]</scope>
    <source>
        <strain evidence="10">47Lol / DSM 12138</strain>
    </source>
</reference>
<dbReference type="OrthoDB" id="286202at2"/>
<comment type="subcellular location">
    <subcellularLocation>
        <location evidence="1">Periplasm</location>
    </subcellularLocation>
</comment>
<dbReference type="STRING" id="1123367.GCA_000621305_03001"/>
<evidence type="ECO:0000259" key="8">
    <source>
        <dbReference type="SMART" id="SM00062"/>
    </source>
</evidence>
<comment type="caution">
    <text evidence="9">The sequence shown here is derived from an EMBL/GenBank/DDBJ whole genome shotgun (WGS) entry which is preliminary data.</text>
</comment>
<dbReference type="Pfam" id="PF09084">
    <property type="entry name" value="NMT1"/>
    <property type="match status" value="1"/>
</dbReference>
<protein>
    <recommendedName>
        <fullName evidence="6">Putative aliphatic sulfonates-binding protein</fullName>
    </recommendedName>
</protein>
<keyword evidence="10" id="KW-1185">Reference proteome</keyword>
<evidence type="ECO:0000256" key="6">
    <source>
        <dbReference type="ARBA" id="ARBA00070228"/>
    </source>
</evidence>
<gene>
    <name evidence="9" type="ORF">C666_05955</name>
</gene>
<dbReference type="PANTHER" id="PTHR30024:SF48">
    <property type="entry name" value="ABC TRANSPORTER SUBSTRATE-BINDING PROTEIN"/>
    <property type="match status" value="1"/>
</dbReference>
<dbReference type="EMBL" id="AMXE01000014">
    <property type="protein sequence ID" value="ENO89440.1"/>
    <property type="molecule type" value="Genomic_DNA"/>
</dbReference>
<name>N6YD52_THAL4</name>
<evidence type="ECO:0000256" key="5">
    <source>
        <dbReference type="ARBA" id="ARBA00055538"/>
    </source>
</evidence>
<evidence type="ECO:0000313" key="10">
    <source>
        <dbReference type="Proteomes" id="UP000013232"/>
    </source>
</evidence>
<keyword evidence="4 7" id="KW-0732">Signal</keyword>
<sequence>MSENVQRSRLRLLAGAGLLLAAPQLHAAPARTVLRVGDGRGMMRAMLEGAGVLDGLPYTLEWADFPAAAPLLEALSANSIDLGGTGDAPLLFAVAAGARIRAVRATQTDPSSIAIIARGDSPLTDAASLRGKRIAVTRGSIGHYLVVAALRHAGIALNEVTLVYLLPADGKAAFSSSAVDAWSIWNPYLLIALTRENAKVVTHGGNGLWPGLGYLAAHDKAIQTKADAIADFLRRSQRAQDWALQNGDAYAAMQSRLTGLPVDVLKQMHEATRPRGVPIDERVIAGQQQIADTYYAAGVIKQQIDVRPSFDTRFSIVD</sequence>
<dbReference type="SMART" id="SM00062">
    <property type="entry name" value="PBPb"/>
    <property type="match status" value="1"/>
</dbReference>
<organism evidence="9 10">
    <name type="scientific">Thauera linaloolentis (strain DSM 12138 / JCM 21573 / CCUG 41526 / CIP 105981 / IAM 15112 / NBRC 102519 / 47Lol)</name>
    <dbReference type="NCBI Taxonomy" id="1123367"/>
    <lineage>
        <taxon>Bacteria</taxon>
        <taxon>Pseudomonadati</taxon>
        <taxon>Pseudomonadota</taxon>
        <taxon>Betaproteobacteria</taxon>
        <taxon>Rhodocyclales</taxon>
        <taxon>Zoogloeaceae</taxon>
        <taxon>Thauera</taxon>
    </lineage>
</organism>
<dbReference type="GO" id="GO:0042626">
    <property type="term" value="F:ATPase-coupled transmembrane transporter activity"/>
    <property type="evidence" value="ECO:0007669"/>
    <property type="project" value="InterPro"/>
</dbReference>
<dbReference type="PANTHER" id="PTHR30024">
    <property type="entry name" value="ALIPHATIC SULFONATES-BINDING PROTEIN-RELATED"/>
    <property type="match status" value="1"/>
</dbReference>
<comment type="similarity">
    <text evidence="2">Belongs to the bacterial solute-binding protein SsuA/TauA family.</text>
</comment>
<evidence type="ECO:0000256" key="2">
    <source>
        <dbReference type="ARBA" id="ARBA00010742"/>
    </source>
</evidence>
<evidence type="ECO:0000256" key="7">
    <source>
        <dbReference type="SAM" id="SignalP"/>
    </source>
</evidence>